<proteinExistence type="predicted"/>
<dbReference type="Pfam" id="PF02958">
    <property type="entry name" value="EcKL"/>
    <property type="match status" value="1"/>
</dbReference>
<evidence type="ECO:0000259" key="1">
    <source>
        <dbReference type="SMART" id="SM00587"/>
    </source>
</evidence>
<dbReference type="GeneID" id="113217335"/>
<dbReference type="RefSeq" id="XP_052122743.1">
    <property type="nucleotide sequence ID" value="XM_052266783.1"/>
</dbReference>
<sequence length="279" mass="32396">MDLDHCRLALRELAHLHALGIVMRRLRPEVFSGRAFQETCHHFMHDRMDVYKEEMRTLEDTVVKQVLEEVPEVLTLLDENALRKGIGTLSSRDTTHRKEPFYTVVHNDFWVNNMMFAYDDTIGRPERLKMVDFQITEIGSPVRDLLFFIYSSADSDALARVDDLMREYHAELERYVRLHGLDGDDLGWTAFQRELEAVAPDAMGQLMLMTSIIRAQNKVEKTDNDDDTFARLGVSAPAKTRYLEIVRDFAKKGWVRTVWYGTGYRKNSDPARGSDRCCR</sequence>
<dbReference type="PANTHER" id="PTHR11012">
    <property type="entry name" value="PROTEIN KINASE-LIKE DOMAIN-CONTAINING"/>
    <property type="match status" value="1"/>
</dbReference>
<gene>
    <name evidence="3" type="primary">LOC113217335</name>
</gene>
<dbReference type="KEGG" id="foc:113217335"/>
<organism evidence="2 3">
    <name type="scientific">Frankliniella occidentalis</name>
    <name type="common">Western flower thrips</name>
    <name type="synonym">Euthrips occidentalis</name>
    <dbReference type="NCBI Taxonomy" id="133901"/>
    <lineage>
        <taxon>Eukaryota</taxon>
        <taxon>Metazoa</taxon>
        <taxon>Ecdysozoa</taxon>
        <taxon>Arthropoda</taxon>
        <taxon>Hexapoda</taxon>
        <taxon>Insecta</taxon>
        <taxon>Pterygota</taxon>
        <taxon>Neoptera</taxon>
        <taxon>Paraneoptera</taxon>
        <taxon>Thysanoptera</taxon>
        <taxon>Terebrantia</taxon>
        <taxon>Thripoidea</taxon>
        <taxon>Thripidae</taxon>
        <taxon>Frankliniella</taxon>
    </lineage>
</organism>
<keyword evidence="2" id="KW-1185">Reference proteome</keyword>
<feature type="domain" description="CHK kinase-like" evidence="1">
    <location>
        <begin position="1"/>
        <end position="178"/>
    </location>
</feature>
<dbReference type="OrthoDB" id="191037at2759"/>
<dbReference type="AlphaFoldDB" id="A0A9C6U791"/>
<evidence type="ECO:0000313" key="2">
    <source>
        <dbReference type="Proteomes" id="UP000504606"/>
    </source>
</evidence>
<dbReference type="PANTHER" id="PTHR11012:SF55">
    <property type="entry name" value="BHLH DOMAIN-CONTAINING PROTEIN"/>
    <property type="match status" value="1"/>
</dbReference>
<dbReference type="SUPFAM" id="SSF56112">
    <property type="entry name" value="Protein kinase-like (PK-like)"/>
    <property type="match status" value="1"/>
</dbReference>
<dbReference type="InterPro" id="IPR004119">
    <property type="entry name" value="EcKL"/>
</dbReference>
<evidence type="ECO:0000313" key="3">
    <source>
        <dbReference type="RefSeq" id="XP_052122743.1"/>
    </source>
</evidence>
<dbReference type="InterPro" id="IPR011009">
    <property type="entry name" value="Kinase-like_dom_sf"/>
</dbReference>
<dbReference type="InterPro" id="IPR015897">
    <property type="entry name" value="CHK_kinase-like"/>
</dbReference>
<reference evidence="3" key="1">
    <citation type="submission" date="2025-08" db="UniProtKB">
        <authorList>
            <consortium name="RefSeq"/>
        </authorList>
    </citation>
    <scope>IDENTIFICATION</scope>
    <source>
        <tissue evidence="3">Whole organism</tissue>
    </source>
</reference>
<accession>A0A9C6U791</accession>
<dbReference type="SMART" id="SM00587">
    <property type="entry name" value="CHK"/>
    <property type="match status" value="1"/>
</dbReference>
<dbReference type="Proteomes" id="UP000504606">
    <property type="component" value="Unplaced"/>
</dbReference>
<dbReference type="Gene3D" id="3.90.1200.10">
    <property type="match status" value="1"/>
</dbReference>
<name>A0A9C6U791_FRAOC</name>
<protein>
    <submittedName>
        <fullName evidence="3">Uncharacterized protein LOC113217335</fullName>
    </submittedName>
</protein>